<dbReference type="OrthoDB" id="5994822at2"/>
<evidence type="ECO:0000313" key="1">
    <source>
        <dbReference type="EMBL" id="TNC24218.1"/>
    </source>
</evidence>
<dbReference type="AlphaFoldDB" id="A0A5C4LZH9"/>
<proteinExistence type="predicted"/>
<evidence type="ECO:0008006" key="3">
    <source>
        <dbReference type="Google" id="ProtNLM"/>
    </source>
</evidence>
<dbReference type="InterPro" id="IPR022385">
    <property type="entry name" value="Rhs_assc_core"/>
</dbReference>
<dbReference type="Proteomes" id="UP000305546">
    <property type="component" value="Unassembled WGS sequence"/>
</dbReference>
<keyword evidence="2" id="KW-1185">Reference proteome</keyword>
<reference evidence="1 2" key="1">
    <citation type="submission" date="2019-06" db="EMBL/GenBank/DDBJ databases">
        <title>Amycolatopsis alkalitolerans sp. nov., isolated from Gastrodia elata Blume.</title>
        <authorList>
            <person name="Narsing Rao M.P."/>
            <person name="Li W.J."/>
        </authorList>
    </citation>
    <scope>NUCLEOTIDE SEQUENCE [LARGE SCALE GENOMIC DNA]</scope>
    <source>
        <strain evidence="1 2">SYSUP0005</strain>
    </source>
</reference>
<name>A0A5C4LZH9_9PSEU</name>
<gene>
    <name evidence="1" type="ORF">FG385_18795</name>
</gene>
<accession>A0A5C4LZH9</accession>
<organism evidence="1 2">
    <name type="scientific">Amycolatopsis alkalitolerans</name>
    <dbReference type="NCBI Taxonomy" id="2547244"/>
    <lineage>
        <taxon>Bacteria</taxon>
        <taxon>Bacillati</taxon>
        <taxon>Actinomycetota</taxon>
        <taxon>Actinomycetes</taxon>
        <taxon>Pseudonocardiales</taxon>
        <taxon>Pseudonocardiaceae</taxon>
        <taxon>Amycolatopsis</taxon>
    </lineage>
</organism>
<sequence length="176" mass="19007">MWYSCGPGVNYHRSISLPGGVLYTTPADGTSSGWSHPTVRGDFALATDQARAQVGPLRTYDPYGQPITPTGTVDPDAVPDNQPGQMDYGWLGQHQRPYEHAGSLALVQMGARPYSPLLGRFLSTDPVPGGSANDYDYTGGDPITNLDLDGRCWKWLCGTLKAIGNGRAHTVSWARR</sequence>
<dbReference type="NCBIfam" id="TIGR03696">
    <property type="entry name" value="Rhs_assc_core"/>
    <property type="match status" value="1"/>
</dbReference>
<dbReference type="Gene3D" id="2.180.10.10">
    <property type="entry name" value="RHS repeat-associated core"/>
    <property type="match status" value="1"/>
</dbReference>
<protein>
    <recommendedName>
        <fullName evidence="3">RHS repeat-associated core domain-containing protein</fullName>
    </recommendedName>
</protein>
<evidence type="ECO:0000313" key="2">
    <source>
        <dbReference type="Proteomes" id="UP000305546"/>
    </source>
</evidence>
<dbReference type="EMBL" id="VDFW01000016">
    <property type="protein sequence ID" value="TNC24218.1"/>
    <property type="molecule type" value="Genomic_DNA"/>
</dbReference>
<comment type="caution">
    <text evidence="1">The sequence shown here is derived from an EMBL/GenBank/DDBJ whole genome shotgun (WGS) entry which is preliminary data.</text>
</comment>